<evidence type="ECO:0000313" key="2">
    <source>
        <dbReference type="EMBL" id="QJW85765.1"/>
    </source>
</evidence>
<protein>
    <recommendedName>
        <fullName evidence="4">Tripartite tricarboxylate transporter substrate binding protein</fullName>
    </recommendedName>
</protein>
<gene>
    <name evidence="2" type="ORF">HK414_08005</name>
</gene>
<dbReference type="Pfam" id="PF03401">
    <property type="entry name" value="TctC"/>
    <property type="match status" value="1"/>
</dbReference>
<dbReference type="InterPro" id="IPR042100">
    <property type="entry name" value="Bug_dom1"/>
</dbReference>
<keyword evidence="3" id="KW-1185">Reference proteome</keyword>
<name>A0ABX6P6Q7_9BURK</name>
<dbReference type="PANTHER" id="PTHR42928:SF5">
    <property type="entry name" value="BLR1237 PROTEIN"/>
    <property type="match status" value="1"/>
</dbReference>
<sequence>MPARSTSPAPARRQQPPAGELFKQSAGVFVVHIPYRGTGPALTDLLSGRVQMAIDSIAVYKQHIDSGALRALGVATAKRSPLLPDVPTIAETLKGFEAAPVNYISVPAKTPQAVIDRLNREINAVLQSPELKEQLAASGVLPQGSTPAEMAGLIRSEAAKWKKVIEVSGAKLE</sequence>
<evidence type="ECO:0000256" key="1">
    <source>
        <dbReference type="ARBA" id="ARBA00006987"/>
    </source>
</evidence>
<reference evidence="2 3" key="1">
    <citation type="submission" date="2020-05" db="EMBL/GenBank/DDBJ databases">
        <title>Ramlibacter rhizophilus sp. nov., isolated from rhizosphere soil of national flower Mugunghwa from South Korea.</title>
        <authorList>
            <person name="Zheng-Fei Y."/>
            <person name="Huan T."/>
        </authorList>
    </citation>
    <scope>NUCLEOTIDE SEQUENCE [LARGE SCALE GENOMIC DNA]</scope>
    <source>
        <strain evidence="2 3">H242</strain>
    </source>
</reference>
<evidence type="ECO:0000313" key="3">
    <source>
        <dbReference type="Proteomes" id="UP000500826"/>
    </source>
</evidence>
<dbReference type="SUPFAM" id="SSF53850">
    <property type="entry name" value="Periplasmic binding protein-like II"/>
    <property type="match status" value="1"/>
</dbReference>
<dbReference type="PANTHER" id="PTHR42928">
    <property type="entry name" value="TRICARBOXYLATE-BINDING PROTEIN"/>
    <property type="match status" value="1"/>
</dbReference>
<organism evidence="2 3">
    <name type="scientific">Ramlibacter terrae</name>
    <dbReference type="NCBI Taxonomy" id="2732511"/>
    <lineage>
        <taxon>Bacteria</taxon>
        <taxon>Pseudomonadati</taxon>
        <taxon>Pseudomonadota</taxon>
        <taxon>Betaproteobacteria</taxon>
        <taxon>Burkholderiales</taxon>
        <taxon>Comamonadaceae</taxon>
        <taxon>Ramlibacter</taxon>
    </lineage>
</organism>
<comment type="similarity">
    <text evidence="1">Belongs to the UPF0065 (bug) family.</text>
</comment>
<reference evidence="2 3" key="2">
    <citation type="submission" date="2020-05" db="EMBL/GenBank/DDBJ databases">
        <authorList>
            <person name="Khan S.A."/>
            <person name="Jeon C.O."/>
            <person name="Chun B.H."/>
        </authorList>
    </citation>
    <scope>NUCLEOTIDE SEQUENCE [LARGE SCALE GENOMIC DNA]</scope>
    <source>
        <strain evidence="2 3">H242</strain>
    </source>
</reference>
<evidence type="ECO:0008006" key="4">
    <source>
        <dbReference type="Google" id="ProtNLM"/>
    </source>
</evidence>
<accession>A0ABX6P6Q7</accession>
<dbReference type="Gene3D" id="3.40.190.10">
    <property type="entry name" value="Periplasmic binding protein-like II"/>
    <property type="match status" value="1"/>
</dbReference>
<dbReference type="Gene3D" id="3.40.190.150">
    <property type="entry name" value="Bordetella uptake gene, domain 1"/>
    <property type="match status" value="1"/>
</dbReference>
<dbReference type="InterPro" id="IPR005064">
    <property type="entry name" value="BUG"/>
</dbReference>
<proteinExistence type="inferred from homology"/>
<dbReference type="Proteomes" id="UP000500826">
    <property type="component" value="Chromosome"/>
</dbReference>
<dbReference type="EMBL" id="CP053418">
    <property type="protein sequence ID" value="QJW85765.1"/>
    <property type="molecule type" value="Genomic_DNA"/>
</dbReference>